<dbReference type="RefSeq" id="XP_068352124.1">
    <property type="nucleotide sequence ID" value="XM_068509772.1"/>
</dbReference>
<evidence type="ECO:0000313" key="5">
    <source>
        <dbReference type="EMBL" id="OHS98987.1"/>
    </source>
</evidence>
<feature type="compositionally biased region" description="Basic and acidic residues" evidence="3">
    <location>
        <begin position="18"/>
        <end position="52"/>
    </location>
</feature>
<keyword evidence="6" id="KW-1185">Reference proteome</keyword>
<dbReference type="GO" id="GO:0008143">
    <property type="term" value="F:poly(A) binding"/>
    <property type="evidence" value="ECO:0007669"/>
    <property type="project" value="TreeGrafter"/>
</dbReference>
<name>A0A1J4JN64_9EUKA</name>
<dbReference type="GeneID" id="94844476"/>
<gene>
    <name evidence="5" type="primary">pab2</name>
    <name evidence="5" type="ORF">TRFO_34633</name>
</gene>
<dbReference type="PROSITE" id="PS50102">
    <property type="entry name" value="RRM"/>
    <property type="match status" value="1"/>
</dbReference>
<feature type="region of interest" description="Disordered" evidence="3">
    <location>
        <begin position="18"/>
        <end position="65"/>
    </location>
</feature>
<dbReference type="AlphaFoldDB" id="A0A1J4JN64"/>
<evidence type="ECO:0000259" key="4">
    <source>
        <dbReference type="PROSITE" id="PS50102"/>
    </source>
</evidence>
<protein>
    <submittedName>
        <fullName evidence="5">Polyadenylate-binding protein 2</fullName>
    </submittedName>
</protein>
<sequence length="160" mass="18580">MSDIEVYKKKLEALRKKKLEDQKKKEEEEAEKKLQEEAEKAKKAEEEAKESQAAESETAQPKPEYSVFIGKVHPKVRKEALEAHFSCCGEIKRTTIVCDHYTHMPKGYAYIEFASQEGVDNALKLNESILEGQTLEVKIKRGKDSTRPIRRGPRRRFRRM</sequence>
<comment type="caution">
    <text evidence="5">The sequence shown here is derived from an EMBL/GenBank/DDBJ whole genome shotgun (WGS) entry which is preliminary data.</text>
</comment>
<dbReference type="SMART" id="SM00360">
    <property type="entry name" value="RRM"/>
    <property type="match status" value="1"/>
</dbReference>
<dbReference type="PANTHER" id="PTHR23236">
    <property type="entry name" value="EUKARYOTIC TRANSLATION INITIATION FACTOR 4B/4H"/>
    <property type="match status" value="1"/>
</dbReference>
<dbReference type="Pfam" id="PF00076">
    <property type="entry name" value="RRM_1"/>
    <property type="match status" value="1"/>
</dbReference>
<dbReference type="InterPro" id="IPR000504">
    <property type="entry name" value="RRM_dom"/>
</dbReference>
<proteinExistence type="predicted"/>
<dbReference type="VEuPathDB" id="TrichDB:TRFO_34633"/>
<evidence type="ECO:0000313" key="6">
    <source>
        <dbReference type="Proteomes" id="UP000179807"/>
    </source>
</evidence>
<accession>A0A1J4JN64</accession>
<dbReference type="InterPro" id="IPR012677">
    <property type="entry name" value="Nucleotide-bd_a/b_plait_sf"/>
</dbReference>
<dbReference type="SUPFAM" id="SSF54928">
    <property type="entry name" value="RNA-binding domain, RBD"/>
    <property type="match status" value="1"/>
</dbReference>
<dbReference type="Proteomes" id="UP000179807">
    <property type="component" value="Unassembled WGS sequence"/>
</dbReference>
<evidence type="ECO:0000256" key="2">
    <source>
        <dbReference type="PROSITE-ProRule" id="PRU00176"/>
    </source>
</evidence>
<dbReference type="InterPro" id="IPR035979">
    <property type="entry name" value="RBD_domain_sf"/>
</dbReference>
<evidence type="ECO:0000256" key="1">
    <source>
        <dbReference type="ARBA" id="ARBA00022884"/>
    </source>
</evidence>
<feature type="domain" description="RRM" evidence="4">
    <location>
        <begin position="65"/>
        <end position="142"/>
    </location>
</feature>
<dbReference type="EMBL" id="MLAK01001028">
    <property type="protein sequence ID" value="OHS98987.1"/>
    <property type="molecule type" value="Genomic_DNA"/>
</dbReference>
<dbReference type="OrthoDB" id="4726at2759"/>
<keyword evidence="1 2" id="KW-0694">RNA-binding</keyword>
<organism evidence="5 6">
    <name type="scientific">Tritrichomonas foetus</name>
    <dbReference type="NCBI Taxonomy" id="1144522"/>
    <lineage>
        <taxon>Eukaryota</taxon>
        <taxon>Metamonada</taxon>
        <taxon>Parabasalia</taxon>
        <taxon>Tritrichomonadida</taxon>
        <taxon>Tritrichomonadidae</taxon>
        <taxon>Tritrichomonas</taxon>
    </lineage>
</organism>
<evidence type="ECO:0000256" key="3">
    <source>
        <dbReference type="SAM" id="MobiDB-lite"/>
    </source>
</evidence>
<dbReference type="PANTHER" id="PTHR23236:SF12">
    <property type="entry name" value="EUKARYOTIC INITIATION FACTOR 4B-RELATED"/>
    <property type="match status" value="1"/>
</dbReference>
<dbReference type="Gene3D" id="3.30.70.330">
    <property type="match status" value="1"/>
</dbReference>
<reference evidence="5" key="1">
    <citation type="submission" date="2016-10" db="EMBL/GenBank/DDBJ databases">
        <authorList>
            <person name="Benchimol M."/>
            <person name="Almeida L.G."/>
            <person name="Vasconcelos A.T."/>
            <person name="Perreira-Neves A."/>
            <person name="Rosa I.A."/>
            <person name="Tasca T."/>
            <person name="Bogo M.R."/>
            <person name="de Souza W."/>
        </authorList>
    </citation>
    <scope>NUCLEOTIDE SEQUENCE [LARGE SCALE GENOMIC DNA]</scope>
    <source>
        <strain evidence="5">K</strain>
    </source>
</reference>